<name>A0A9P6GIX4_9PLEO</name>
<evidence type="ECO:0000256" key="1">
    <source>
        <dbReference type="ARBA" id="ARBA00004123"/>
    </source>
</evidence>
<gene>
    <name evidence="8" type="ORF">PMIN01_06148</name>
</gene>
<feature type="compositionally biased region" description="Basic and acidic residues" evidence="6">
    <location>
        <begin position="52"/>
        <end position="63"/>
    </location>
</feature>
<keyword evidence="2" id="KW-0479">Metal-binding</keyword>
<keyword evidence="4" id="KW-0804">Transcription</keyword>
<reference evidence="8" key="1">
    <citation type="journal article" date="2020" name="Mol. Plant Microbe Interact.">
        <title>Genome Sequence of the Biocontrol Agent Coniothyrium minitans strain Conio (IMI 134523).</title>
        <authorList>
            <person name="Patel D."/>
            <person name="Shittu T.A."/>
            <person name="Baroncelli R."/>
            <person name="Muthumeenakshi S."/>
            <person name="Osborne T.H."/>
            <person name="Janganan T.K."/>
            <person name="Sreenivasaprasad S."/>
        </authorList>
    </citation>
    <scope>NUCLEOTIDE SEQUENCE</scope>
    <source>
        <strain evidence="8">Conio</strain>
    </source>
</reference>
<dbReference type="InterPro" id="IPR036864">
    <property type="entry name" value="Zn2-C6_fun-type_DNA-bd_sf"/>
</dbReference>
<evidence type="ECO:0000313" key="9">
    <source>
        <dbReference type="Proteomes" id="UP000756921"/>
    </source>
</evidence>
<evidence type="ECO:0000313" key="8">
    <source>
        <dbReference type="EMBL" id="KAF9736233.1"/>
    </source>
</evidence>
<dbReference type="GO" id="GO:0008270">
    <property type="term" value="F:zinc ion binding"/>
    <property type="evidence" value="ECO:0007669"/>
    <property type="project" value="InterPro"/>
</dbReference>
<keyword evidence="5" id="KW-0539">Nucleus</keyword>
<protein>
    <submittedName>
        <fullName evidence="8">Fungal transcriptional regulatory protein</fullName>
    </submittedName>
</protein>
<dbReference type="Gene3D" id="4.10.240.10">
    <property type="entry name" value="Zn(2)-C6 fungal-type DNA-binding domain"/>
    <property type="match status" value="1"/>
</dbReference>
<dbReference type="InterPro" id="IPR050815">
    <property type="entry name" value="TF_fung"/>
</dbReference>
<dbReference type="PROSITE" id="PS50048">
    <property type="entry name" value="ZN2_CY6_FUNGAL_2"/>
    <property type="match status" value="1"/>
</dbReference>
<dbReference type="AlphaFoldDB" id="A0A9P6GIX4"/>
<feature type="region of interest" description="Disordered" evidence="6">
    <location>
        <begin position="50"/>
        <end position="89"/>
    </location>
</feature>
<sequence length="564" mass="63817">MAAPAQGVPTGPTPPIVACLRCREQKLKCGRELPTCERCRKKDAACTYPPPPDRKRIAAEKNRSKASQANNSSHTHEHGSSFSKTHATKKRRLSYSNTVPFDCLAEPDVADLPSTEIGLLLQEVYFKHIYHAHLMFHKTVTFQVYMLKKMPDHLQRAIFAHGALFLQEVDPQYQKYVKAYPMQTLYERSWSWAHAASVQVLSHVDEPSVPKIQTLLVLQQFYWARGEIVRAKIHATLAYRLSQLLGYDELYENGDPALVNPSLKFDREIRRRSYWASWGTMCLHSEEIVQRYNRARGLPLPAEFGPGGSIQGVELIHGQKMTRTWKVDSDSELNNGETSTLTAEMMKLLGIWGNTRALVLTFKNRPTLEGIEEFDQVDESLDEIEPSVQFLVQDIFAKAKSYDESPEFLVCVCSVFYLSRAFVDVFKAVNPDPDTRTLGATPASQLSTGKRAIEESLRFIQLLQQLLETGQDITRLWHVAGYAAFIAAQILAHADRDIYSEGLKTCRTIIEVLSTYWKPLKSLAANLKATMEAARYPNVVLPLFYLLDYVNFFCDGELASDVGN</sequence>
<dbReference type="OrthoDB" id="309640at2759"/>
<comment type="caution">
    <text evidence="8">The sequence shown here is derived from an EMBL/GenBank/DDBJ whole genome shotgun (WGS) entry which is preliminary data.</text>
</comment>
<proteinExistence type="predicted"/>
<comment type="subcellular location">
    <subcellularLocation>
        <location evidence="1">Nucleus</location>
    </subcellularLocation>
</comment>
<dbReference type="CDD" id="cd12148">
    <property type="entry name" value="fungal_TF_MHR"/>
    <property type="match status" value="1"/>
</dbReference>
<evidence type="ECO:0000256" key="2">
    <source>
        <dbReference type="ARBA" id="ARBA00022723"/>
    </source>
</evidence>
<dbReference type="Pfam" id="PF00172">
    <property type="entry name" value="Zn_clus"/>
    <property type="match status" value="1"/>
</dbReference>
<evidence type="ECO:0000256" key="3">
    <source>
        <dbReference type="ARBA" id="ARBA00023015"/>
    </source>
</evidence>
<dbReference type="PANTHER" id="PTHR47338:SF5">
    <property type="entry name" value="ZN(II)2CYS6 TRANSCRIPTION FACTOR (EUROFUNG)"/>
    <property type="match status" value="1"/>
</dbReference>
<evidence type="ECO:0000256" key="5">
    <source>
        <dbReference type="ARBA" id="ARBA00023242"/>
    </source>
</evidence>
<evidence type="ECO:0000256" key="6">
    <source>
        <dbReference type="SAM" id="MobiDB-lite"/>
    </source>
</evidence>
<dbReference type="PANTHER" id="PTHR47338">
    <property type="entry name" value="ZN(II)2CYS6 TRANSCRIPTION FACTOR (EUROFUNG)-RELATED"/>
    <property type="match status" value="1"/>
</dbReference>
<dbReference type="InterPro" id="IPR001138">
    <property type="entry name" value="Zn2Cys6_DnaBD"/>
</dbReference>
<dbReference type="GO" id="GO:0005634">
    <property type="term" value="C:nucleus"/>
    <property type="evidence" value="ECO:0007669"/>
    <property type="project" value="UniProtKB-SubCell"/>
</dbReference>
<dbReference type="PROSITE" id="PS00463">
    <property type="entry name" value="ZN2_CY6_FUNGAL_1"/>
    <property type="match status" value="1"/>
</dbReference>
<dbReference type="SMART" id="SM00066">
    <property type="entry name" value="GAL4"/>
    <property type="match status" value="1"/>
</dbReference>
<dbReference type="EMBL" id="WJXW01000005">
    <property type="protein sequence ID" value="KAF9736233.1"/>
    <property type="molecule type" value="Genomic_DNA"/>
</dbReference>
<accession>A0A9P6GIX4</accession>
<dbReference type="Proteomes" id="UP000756921">
    <property type="component" value="Unassembled WGS sequence"/>
</dbReference>
<evidence type="ECO:0000256" key="4">
    <source>
        <dbReference type="ARBA" id="ARBA00023163"/>
    </source>
</evidence>
<organism evidence="8 9">
    <name type="scientific">Paraphaeosphaeria minitans</name>
    <dbReference type="NCBI Taxonomy" id="565426"/>
    <lineage>
        <taxon>Eukaryota</taxon>
        <taxon>Fungi</taxon>
        <taxon>Dikarya</taxon>
        <taxon>Ascomycota</taxon>
        <taxon>Pezizomycotina</taxon>
        <taxon>Dothideomycetes</taxon>
        <taxon>Pleosporomycetidae</taxon>
        <taxon>Pleosporales</taxon>
        <taxon>Massarineae</taxon>
        <taxon>Didymosphaeriaceae</taxon>
        <taxon>Paraphaeosphaeria</taxon>
    </lineage>
</organism>
<dbReference type="CDD" id="cd00067">
    <property type="entry name" value="GAL4"/>
    <property type="match status" value="1"/>
</dbReference>
<evidence type="ECO:0000259" key="7">
    <source>
        <dbReference type="PROSITE" id="PS50048"/>
    </source>
</evidence>
<keyword evidence="3" id="KW-0805">Transcription regulation</keyword>
<dbReference type="SUPFAM" id="SSF57701">
    <property type="entry name" value="Zn2/Cys6 DNA-binding domain"/>
    <property type="match status" value="1"/>
</dbReference>
<feature type="domain" description="Zn(2)-C6 fungal-type" evidence="7">
    <location>
        <begin position="18"/>
        <end position="48"/>
    </location>
</feature>
<dbReference type="GO" id="GO:0000981">
    <property type="term" value="F:DNA-binding transcription factor activity, RNA polymerase II-specific"/>
    <property type="evidence" value="ECO:0007669"/>
    <property type="project" value="InterPro"/>
</dbReference>
<keyword evidence="9" id="KW-1185">Reference proteome</keyword>